<dbReference type="RefSeq" id="WP_105717035.1">
    <property type="nucleotide sequence ID" value="NZ_PVBQ01000007.1"/>
</dbReference>
<organism evidence="5 6">
    <name type="scientific">Sphingobacterium haloxyli</name>
    <dbReference type="NCBI Taxonomy" id="2100533"/>
    <lineage>
        <taxon>Bacteria</taxon>
        <taxon>Pseudomonadati</taxon>
        <taxon>Bacteroidota</taxon>
        <taxon>Sphingobacteriia</taxon>
        <taxon>Sphingobacteriales</taxon>
        <taxon>Sphingobacteriaceae</taxon>
        <taxon>Sphingobacterium</taxon>
    </lineage>
</organism>
<dbReference type="InterPro" id="IPR051782">
    <property type="entry name" value="ABC_Transporter_VariousFunc"/>
</dbReference>
<reference evidence="5 6" key="1">
    <citation type="submission" date="2018-02" db="EMBL/GenBank/DDBJ databases">
        <title>The draft genome of Sphingobacterium sp. 5JN-11.</title>
        <authorList>
            <person name="Liu L."/>
            <person name="Li L."/>
            <person name="Liang L."/>
            <person name="Zhang X."/>
            <person name="Wang T."/>
        </authorList>
    </citation>
    <scope>NUCLEOTIDE SEQUENCE [LARGE SCALE GENOMIC DNA]</scope>
    <source>
        <strain evidence="5 6">5JN-11</strain>
    </source>
</reference>
<evidence type="ECO:0000313" key="6">
    <source>
        <dbReference type="Proteomes" id="UP000239711"/>
    </source>
</evidence>
<dbReference type="GO" id="GO:0016887">
    <property type="term" value="F:ATP hydrolysis activity"/>
    <property type="evidence" value="ECO:0007669"/>
    <property type="project" value="InterPro"/>
</dbReference>
<dbReference type="PANTHER" id="PTHR42939">
    <property type="entry name" value="ABC TRANSPORTER ATP-BINDING PROTEIN ALBC-RELATED"/>
    <property type="match status" value="1"/>
</dbReference>
<keyword evidence="2" id="KW-0547">Nucleotide-binding</keyword>
<evidence type="ECO:0000259" key="4">
    <source>
        <dbReference type="PROSITE" id="PS50893"/>
    </source>
</evidence>
<sequence length="280" mass="31853">MIEINNLSFHYKNNVGIFDNISAALSAGHIYGLLGLNGVGKTTFLKLICGLLFPKTGTVETNGFMPSKREVTFLSDVYFVTDEVDLPPWTISNFLDTYSPLYRKFDQSYFDSILAAFQVDRREKIKSLSYGQRKKVNIAFALATNTSLLLMDEPTNGLDIPSKTQFRKLMARHISSEKTVIISTHQIRDIHNLIDHLLILQEQRLVLDESLYELSRKIKFQPGTYPNALYSEAGLNGNNNILPNTDDEASSFDIELFFNAISRQPDLLKKFTNINFQNHE</sequence>
<keyword evidence="3 5" id="KW-0067">ATP-binding</keyword>
<evidence type="ECO:0000256" key="2">
    <source>
        <dbReference type="ARBA" id="ARBA00022741"/>
    </source>
</evidence>
<dbReference type="EMBL" id="PVBQ01000007">
    <property type="protein sequence ID" value="PRD47321.1"/>
    <property type="molecule type" value="Genomic_DNA"/>
</dbReference>
<feature type="domain" description="ABC transporter" evidence="4">
    <location>
        <begin position="2"/>
        <end position="227"/>
    </location>
</feature>
<keyword evidence="1" id="KW-0813">Transport</keyword>
<dbReference type="Pfam" id="PF00005">
    <property type="entry name" value="ABC_tran"/>
    <property type="match status" value="1"/>
</dbReference>
<dbReference type="Gene3D" id="3.40.50.300">
    <property type="entry name" value="P-loop containing nucleotide triphosphate hydrolases"/>
    <property type="match status" value="1"/>
</dbReference>
<dbReference type="AlphaFoldDB" id="A0A2S9J3H6"/>
<dbReference type="Proteomes" id="UP000239711">
    <property type="component" value="Unassembled WGS sequence"/>
</dbReference>
<keyword evidence="6" id="KW-1185">Reference proteome</keyword>
<evidence type="ECO:0000256" key="3">
    <source>
        <dbReference type="ARBA" id="ARBA00022840"/>
    </source>
</evidence>
<name>A0A2S9J3H6_9SPHI</name>
<dbReference type="SMART" id="SM00382">
    <property type="entry name" value="AAA"/>
    <property type="match status" value="1"/>
</dbReference>
<gene>
    <name evidence="5" type="ORF">C5745_10890</name>
</gene>
<dbReference type="GO" id="GO:0005524">
    <property type="term" value="F:ATP binding"/>
    <property type="evidence" value="ECO:0007669"/>
    <property type="project" value="UniProtKB-KW"/>
</dbReference>
<evidence type="ECO:0000313" key="5">
    <source>
        <dbReference type="EMBL" id="PRD47321.1"/>
    </source>
</evidence>
<dbReference type="SUPFAM" id="SSF52540">
    <property type="entry name" value="P-loop containing nucleoside triphosphate hydrolases"/>
    <property type="match status" value="1"/>
</dbReference>
<dbReference type="InterPro" id="IPR003593">
    <property type="entry name" value="AAA+_ATPase"/>
</dbReference>
<evidence type="ECO:0000256" key="1">
    <source>
        <dbReference type="ARBA" id="ARBA00022448"/>
    </source>
</evidence>
<dbReference type="PANTHER" id="PTHR42939:SF1">
    <property type="entry name" value="ABC TRANSPORTER ATP-BINDING PROTEIN ALBC-RELATED"/>
    <property type="match status" value="1"/>
</dbReference>
<dbReference type="CDD" id="cd03230">
    <property type="entry name" value="ABC_DR_subfamily_A"/>
    <property type="match status" value="1"/>
</dbReference>
<dbReference type="PROSITE" id="PS50893">
    <property type="entry name" value="ABC_TRANSPORTER_2"/>
    <property type="match status" value="1"/>
</dbReference>
<dbReference type="InterPro" id="IPR003439">
    <property type="entry name" value="ABC_transporter-like_ATP-bd"/>
</dbReference>
<dbReference type="OrthoDB" id="9785229at2"/>
<proteinExistence type="predicted"/>
<accession>A0A2S9J3H6</accession>
<protein>
    <submittedName>
        <fullName evidence="5">ABC transporter ATP-binding protein</fullName>
    </submittedName>
</protein>
<dbReference type="InterPro" id="IPR027417">
    <property type="entry name" value="P-loop_NTPase"/>
</dbReference>
<comment type="caution">
    <text evidence="5">The sequence shown here is derived from an EMBL/GenBank/DDBJ whole genome shotgun (WGS) entry which is preliminary data.</text>
</comment>